<keyword evidence="3" id="KW-1185">Reference proteome</keyword>
<organism evidence="2 3">
    <name type="scientific">Arctia plantaginis</name>
    <name type="common">Wood tiger moth</name>
    <name type="synonym">Phalaena plantaginis</name>
    <dbReference type="NCBI Taxonomy" id="874455"/>
    <lineage>
        <taxon>Eukaryota</taxon>
        <taxon>Metazoa</taxon>
        <taxon>Ecdysozoa</taxon>
        <taxon>Arthropoda</taxon>
        <taxon>Hexapoda</taxon>
        <taxon>Insecta</taxon>
        <taxon>Pterygota</taxon>
        <taxon>Neoptera</taxon>
        <taxon>Endopterygota</taxon>
        <taxon>Lepidoptera</taxon>
        <taxon>Glossata</taxon>
        <taxon>Ditrysia</taxon>
        <taxon>Noctuoidea</taxon>
        <taxon>Erebidae</taxon>
        <taxon>Arctiinae</taxon>
        <taxon>Arctia</taxon>
    </lineage>
</organism>
<proteinExistence type="predicted"/>
<dbReference type="AlphaFoldDB" id="A0A8S1BPP2"/>
<name>A0A8S1BPP2_ARCPL</name>
<feature type="compositionally biased region" description="Basic and acidic residues" evidence="1">
    <location>
        <begin position="31"/>
        <end position="43"/>
    </location>
</feature>
<dbReference type="Proteomes" id="UP000494106">
    <property type="component" value="Unassembled WGS sequence"/>
</dbReference>
<gene>
    <name evidence="2" type="ORF">APLA_LOCUS17409</name>
</gene>
<reference evidence="2 3" key="1">
    <citation type="submission" date="2020-04" db="EMBL/GenBank/DDBJ databases">
        <authorList>
            <person name="Wallbank WR R."/>
            <person name="Pardo Diaz C."/>
            <person name="Kozak K."/>
            <person name="Martin S."/>
            <person name="Jiggins C."/>
            <person name="Moest M."/>
            <person name="Warren A I."/>
            <person name="Byers J.R.P. K."/>
            <person name="Montejo-Kovacevich G."/>
            <person name="Yen C E."/>
        </authorList>
    </citation>
    <scope>NUCLEOTIDE SEQUENCE [LARGE SCALE GENOMIC DNA]</scope>
</reference>
<protein>
    <submittedName>
        <fullName evidence="2">Uncharacterized protein</fullName>
    </submittedName>
</protein>
<evidence type="ECO:0000313" key="2">
    <source>
        <dbReference type="EMBL" id="CAB3260338.1"/>
    </source>
</evidence>
<feature type="region of interest" description="Disordered" evidence="1">
    <location>
        <begin position="1"/>
        <end position="44"/>
    </location>
</feature>
<evidence type="ECO:0000256" key="1">
    <source>
        <dbReference type="SAM" id="MobiDB-lite"/>
    </source>
</evidence>
<dbReference type="EMBL" id="CADEBC010000733">
    <property type="protein sequence ID" value="CAB3260338.1"/>
    <property type="molecule type" value="Genomic_DNA"/>
</dbReference>
<sequence length="75" mass="7977">MPCDKNRENTPSPSILNLPATPPQISYETEDVPKSAEDADKNSPDLAMSEVMLNTITMPSTTGSIAVASTSLQLL</sequence>
<comment type="caution">
    <text evidence="2">The sequence shown here is derived from an EMBL/GenBank/DDBJ whole genome shotgun (WGS) entry which is preliminary data.</text>
</comment>
<accession>A0A8S1BPP2</accession>
<evidence type="ECO:0000313" key="3">
    <source>
        <dbReference type="Proteomes" id="UP000494106"/>
    </source>
</evidence>